<reference evidence="6 7" key="1">
    <citation type="journal article" date="2016" name="Front. Microbiol.">
        <title>Comparative Genomic Analysis Reveals a Diverse Repertoire of Genes Involved in Prokaryote-Eukaryote Interactions within the Pseudovibrio Genus.</title>
        <authorList>
            <person name="Romano S."/>
            <person name="Fernandez-Guerra A."/>
            <person name="Reen F.J."/>
            <person name="Glockner F.O."/>
            <person name="Crowley S.P."/>
            <person name="O'Sullivan O."/>
            <person name="Cotter P.D."/>
            <person name="Adams C."/>
            <person name="Dobson A.D."/>
            <person name="O'Gara F."/>
        </authorList>
    </citation>
    <scope>NUCLEOTIDE SEQUENCE [LARGE SCALE GENOMIC DNA]</scope>
    <source>
        <strain evidence="6 7">Ad2</strain>
    </source>
</reference>
<evidence type="ECO:0000313" key="6">
    <source>
        <dbReference type="EMBL" id="KZL04585.1"/>
    </source>
</evidence>
<feature type="binding site" evidence="4">
    <location>
        <position position="177"/>
    </location>
    <ligand>
        <name>Mn(2+)</name>
        <dbReference type="ChEBI" id="CHEBI:29035"/>
        <label>1</label>
    </ligand>
</feature>
<comment type="caution">
    <text evidence="6">The sequence shown here is derived from an EMBL/GenBank/DDBJ whole genome shotgun (WGS) entry which is preliminary data.</text>
</comment>
<dbReference type="InterPro" id="IPR020855">
    <property type="entry name" value="Ureohydrolase_Mn_BS"/>
</dbReference>
<dbReference type="PANTHER" id="PTHR11358">
    <property type="entry name" value="ARGINASE/AGMATINASE"/>
    <property type="match status" value="1"/>
</dbReference>
<keyword evidence="4" id="KW-0464">Manganese</keyword>
<feature type="binding site" evidence="4">
    <location>
        <position position="150"/>
    </location>
    <ligand>
        <name>Mn(2+)</name>
        <dbReference type="ChEBI" id="CHEBI:29035"/>
        <label>1</label>
    </ligand>
</feature>
<protein>
    <submittedName>
        <fullName evidence="6">Agmatinase</fullName>
        <ecNumber evidence="6">3.5.3.11</ecNumber>
    </submittedName>
</protein>
<dbReference type="GO" id="GO:0008783">
    <property type="term" value="F:agmatinase activity"/>
    <property type="evidence" value="ECO:0007669"/>
    <property type="project" value="UniProtKB-EC"/>
</dbReference>
<dbReference type="AlphaFoldDB" id="A0A165SWT8"/>
<name>A0A165SWT8_9HYPH</name>
<sequence>MIGEENMSDVKQPSSLDEYSCGDLAYTRSTPYETIAESSYAGALSFMRRTFTKNLQGVDVAVCGIPFDTSVSNRPGCRFGPRAIRQASSILAWDHAWGWSFDPFDRLAVIDYGDFIFDPGYPMSVPEELEQQASLILDKGATTLMLGGDHFCTYPMLKAHAKKHGPLSLIQFDAHSDTWTDNSTRIDHGTMFYRAVKDGLINPDTSIQLGIRTNNANTQGLTTITADWIRNNGSKATIERILQVTGKSASYISFDIDCLDPAFAPGTGTPVIGGLNTGQTREILRGLAGINLKGMDVVEVSPPYDHAEITALAGATLALDLLCIYASQFKPKT</sequence>
<keyword evidence="7" id="KW-1185">Reference proteome</keyword>
<dbReference type="PATRIC" id="fig|989403.3.peg.5108"/>
<feature type="binding site" evidence="4">
    <location>
        <position position="175"/>
    </location>
    <ligand>
        <name>Mn(2+)</name>
        <dbReference type="ChEBI" id="CHEBI:29035"/>
        <label>1</label>
    </ligand>
</feature>
<dbReference type="NCBIfam" id="NF002564">
    <property type="entry name" value="PRK02190.1"/>
    <property type="match status" value="1"/>
</dbReference>
<dbReference type="PIRSF" id="PIRSF036979">
    <property type="entry name" value="Arginase"/>
    <property type="match status" value="1"/>
</dbReference>
<dbReference type="NCBIfam" id="TIGR01230">
    <property type="entry name" value="agmatinase"/>
    <property type="match status" value="1"/>
</dbReference>
<keyword evidence="3 5" id="KW-0378">Hydrolase</keyword>
<proteinExistence type="inferred from homology"/>
<evidence type="ECO:0000313" key="7">
    <source>
        <dbReference type="Proteomes" id="UP000076577"/>
    </source>
</evidence>
<dbReference type="EC" id="3.5.3.11" evidence="6"/>
<comment type="cofactor">
    <cofactor evidence="4">
        <name>Mn(2+)</name>
        <dbReference type="ChEBI" id="CHEBI:29035"/>
    </cofactor>
    <text evidence="4">Binds 2 manganese ions per subunit.</text>
</comment>
<dbReference type="PANTHER" id="PTHR11358:SF26">
    <property type="entry name" value="GUANIDINO ACID HYDROLASE, MITOCHONDRIAL"/>
    <property type="match status" value="1"/>
</dbReference>
<gene>
    <name evidence="6" type="primary">speB</name>
    <name evidence="6" type="ORF">PsAD2_04669</name>
</gene>
<organism evidence="6 7">
    <name type="scientific">Pseudovibrio axinellae</name>
    <dbReference type="NCBI Taxonomy" id="989403"/>
    <lineage>
        <taxon>Bacteria</taxon>
        <taxon>Pseudomonadati</taxon>
        <taxon>Pseudomonadota</taxon>
        <taxon>Alphaproteobacteria</taxon>
        <taxon>Hyphomicrobiales</taxon>
        <taxon>Stappiaceae</taxon>
        <taxon>Pseudovibrio</taxon>
    </lineage>
</organism>
<dbReference type="PROSITE" id="PS51409">
    <property type="entry name" value="ARGINASE_2"/>
    <property type="match status" value="1"/>
</dbReference>
<evidence type="ECO:0000256" key="3">
    <source>
        <dbReference type="ARBA" id="ARBA00022801"/>
    </source>
</evidence>
<dbReference type="GO" id="GO:0046872">
    <property type="term" value="F:metal ion binding"/>
    <property type="evidence" value="ECO:0007669"/>
    <property type="project" value="UniProtKB-KW"/>
</dbReference>
<dbReference type="SUPFAM" id="SSF52768">
    <property type="entry name" value="Arginase/deacetylase"/>
    <property type="match status" value="1"/>
</dbReference>
<evidence type="ECO:0000256" key="4">
    <source>
        <dbReference type="PIRSR" id="PIRSR036979-1"/>
    </source>
</evidence>
<feature type="binding site" evidence="4">
    <location>
        <position position="173"/>
    </location>
    <ligand>
        <name>Mn(2+)</name>
        <dbReference type="ChEBI" id="CHEBI:29035"/>
        <label>1</label>
    </ligand>
</feature>
<dbReference type="InterPro" id="IPR005925">
    <property type="entry name" value="Agmatinase-rel"/>
</dbReference>
<evidence type="ECO:0000256" key="2">
    <source>
        <dbReference type="ARBA" id="ARBA00022723"/>
    </source>
</evidence>
<dbReference type="Gene3D" id="3.40.800.10">
    <property type="entry name" value="Ureohydrolase domain"/>
    <property type="match status" value="1"/>
</dbReference>
<evidence type="ECO:0000256" key="1">
    <source>
        <dbReference type="ARBA" id="ARBA00009227"/>
    </source>
</evidence>
<evidence type="ECO:0000256" key="5">
    <source>
        <dbReference type="RuleBase" id="RU003684"/>
    </source>
</evidence>
<dbReference type="GO" id="GO:0033389">
    <property type="term" value="P:putrescine biosynthetic process from arginine, via agmatine"/>
    <property type="evidence" value="ECO:0007669"/>
    <property type="project" value="TreeGrafter"/>
</dbReference>
<dbReference type="EMBL" id="LMCB01000161">
    <property type="protein sequence ID" value="KZL04585.1"/>
    <property type="molecule type" value="Genomic_DNA"/>
</dbReference>
<comment type="similarity">
    <text evidence="1">Belongs to the arginase family. Agmatinase subfamily.</text>
</comment>
<dbReference type="Proteomes" id="UP000076577">
    <property type="component" value="Unassembled WGS sequence"/>
</dbReference>
<dbReference type="CDD" id="cd11592">
    <property type="entry name" value="Agmatinase_PAH"/>
    <property type="match status" value="1"/>
</dbReference>
<feature type="binding site" evidence="4">
    <location>
        <position position="255"/>
    </location>
    <ligand>
        <name>Mn(2+)</name>
        <dbReference type="ChEBI" id="CHEBI:29035"/>
        <label>1</label>
    </ligand>
</feature>
<dbReference type="InterPro" id="IPR023696">
    <property type="entry name" value="Ureohydrolase_dom_sf"/>
</dbReference>
<dbReference type="PROSITE" id="PS01053">
    <property type="entry name" value="ARGINASE_1"/>
    <property type="match status" value="1"/>
</dbReference>
<dbReference type="STRING" id="989403.SAMN05421798_10439"/>
<dbReference type="Pfam" id="PF00491">
    <property type="entry name" value="Arginase"/>
    <property type="match status" value="1"/>
</dbReference>
<dbReference type="InterPro" id="IPR006035">
    <property type="entry name" value="Ureohydrolase"/>
</dbReference>
<feature type="binding site" evidence="4">
    <location>
        <position position="257"/>
    </location>
    <ligand>
        <name>Mn(2+)</name>
        <dbReference type="ChEBI" id="CHEBI:29035"/>
        <label>1</label>
    </ligand>
</feature>
<keyword evidence="2 4" id="KW-0479">Metal-binding</keyword>
<accession>A0A165SWT8</accession>